<feature type="non-terminal residue" evidence="1">
    <location>
        <position position="1"/>
    </location>
</feature>
<dbReference type="AlphaFoldDB" id="A0A2P5CG51"/>
<dbReference type="EMBL" id="JXTB01000134">
    <property type="protein sequence ID" value="PON60026.1"/>
    <property type="molecule type" value="Genomic_DNA"/>
</dbReference>
<name>A0A2P5CG51_PARAD</name>
<keyword evidence="2" id="KW-1185">Reference proteome</keyword>
<comment type="caution">
    <text evidence="1">The sequence shown here is derived from an EMBL/GenBank/DDBJ whole genome shotgun (WGS) entry which is preliminary data.</text>
</comment>
<dbReference type="Proteomes" id="UP000237105">
    <property type="component" value="Unassembled WGS sequence"/>
</dbReference>
<protein>
    <submittedName>
        <fullName evidence="1">Uncharacterized protein</fullName>
    </submittedName>
</protein>
<accession>A0A2P5CG51</accession>
<reference evidence="2" key="1">
    <citation type="submission" date="2016-06" db="EMBL/GenBank/DDBJ databases">
        <title>Parallel loss of symbiosis genes in relatives of nitrogen-fixing non-legume Parasponia.</title>
        <authorList>
            <person name="Van Velzen R."/>
            <person name="Holmer R."/>
            <person name="Bu F."/>
            <person name="Rutten L."/>
            <person name="Van Zeijl A."/>
            <person name="Liu W."/>
            <person name="Santuari L."/>
            <person name="Cao Q."/>
            <person name="Sharma T."/>
            <person name="Shen D."/>
            <person name="Roswanjaya Y."/>
            <person name="Wardhani T."/>
            <person name="Kalhor M.S."/>
            <person name="Jansen J."/>
            <person name="Van den Hoogen J."/>
            <person name="Gungor B."/>
            <person name="Hartog M."/>
            <person name="Hontelez J."/>
            <person name="Verver J."/>
            <person name="Yang W.-C."/>
            <person name="Schijlen E."/>
            <person name="Repin R."/>
            <person name="Schilthuizen M."/>
            <person name="Schranz E."/>
            <person name="Heidstra R."/>
            <person name="Miyata K."/>
            <person name="Fedorova E."/>
            <person name="Kohlen W."/>
            <person name="Bisseling T."/>
            <person name="Smit S."/>
            <person name="Geurts R."/>
        </authorList>
    </citation>
    <scope>NUCLEOTIDE SEQUENCE [LARGE SCALE GENOMIC DNA]</scope>
    <source>
        <strain evidence="2">cv. WU1-14</strain>
    </source>
</reference>
<proteinExistence type="predicted"/>
<sequence>DLFCIINEIEPIKEESNELRERGLIASEKASLKRKLVAEENIEVFQENDIDVIEVHNIHPSKHLKVKLGVAITECDFCKIVL</sequence>
<organism evidence="1 2">
    <name type="scientific">Parasponia andersonii</name>
    <name type="common">Sponia andersonii</name>
    <dbReference type="NCBI Taxonomy" id="3476"/>
    <lineage>
        <taxon>Eukaryota</taxon>
        <taxon>Viridiplantae</taxon>
        <taxon>Streptophyta</taxon>
        <taxon>Embryophyta</taxon>
        <taxon>Tracheophyta</taxon>
        <taxon>Spermatophyta</taxon>
        <taxon>Magnoliopsida</taxon>
        <taxon>eudicotyledons</taxon>
        <taxon>Gunneridae</taxon>
        <taxon>Pentapetalae</taxon>
        <taxon>rosids</taxon>
        <taxon>fabids</taxon>
        <taxon>Rosales</taxon>
        <taxon>Cannabaceae</taxon>
        <taxon>Parasponia</taxon>
    </lineage>
</organism>
<gene>
    <name evidence="1" type="ORF">PanWU01x14_155400</name>
</gene>
<evidence type="ECO:0000313" key="2">
    <source>
        <dbReference type="Proteomes" id="UP000237105"/>
    </source>
</evidence>
<evidence type="ECO:0000313" key="1">
    <source>
        <dbReference type="EMBL" id="PON60026.1"/>
    </source>
</evidence>